<dbReference type="InterPro" id="IPR004045">
    <property type="entry name" value="Glutathione_S-Trfase_N"/>
</dbReference>
<dbReference type="Pfam" id="PF13417">
    <property type="entry name" value="GST_N_3"/>
    <property type="match status" value="1"/>
</dbReference>
<protein>
    <submittedName>
        <fullName evidence="3">Uncharacterized protein</fullName>
    </submittedName>
</protein>
<dbReference type="Proteomes" id="UP000267821">
    <property type="component" value="Unassembled WGS sequence"/>
</dbReference>
<dbReference type="InParanoid" id="A0A3N4LX58"/>
<proteinExistence type="predicted"/>
<dbReference type="Pfam" id="PF00043">
    <property type="entry name" value="GST_C"/>
    <property type="match status" value="1"/>
</dbReference>
<feature type="domain" description="Glutathione S-transferase C-terminal" evidence="1">
    <location>
        <begin position="198"/>
        <end position="263"/>
    </location>
</feature>
<reference evidence="3 4" key="1">
    <citation type="journal article" date="2018" name="Nat. Ecol. Evol.">
        <title>Pezizomycetes genomes reveal the molecular basis of ectomycorrhizal truffle lifestyle.</title>
        <authorList>
            <person name="Murat C."/>
            <person name="Payen T."/>
            <person name="Noel B."/>
            <person name="Kuo A."/>
            <person name="Morin E."/>
            <person name="Chen J."/>
            <person name="Kohler A."/>
            <person name="Krizsan K."/>
            <person name="Balestrini R."/>
            <person name="Da Silva C."/>
            <person name="Montanini B."/>
            <person name="Hainaut M."/>
            <person name="Levati E."/>
            <person name="Barry K.W."/>
            <person name="Belfiori B."/>
            <person name="Cichocki N."/>
            <person name="Clum A."/>
            <person name="Dockter R.B."/>
            <person name="Fauchery L."/>
            <person name="Guy J."/>
            <person name="Iotti M."/>
            <person name="Le Tacon F."/>
            <person name="Lindquist E.A."/>
            <person name="Lipzen A."/>
            <person name="Malagnac F."/>
            <person name="Mello A."/>
            <person name="Molinier V."/>
            <person name="Miyauchi S."/>
            <person name="Poulain J."/>
            <person name="Riccioni C."/>
            <person name="Rubini A."/>
            <person name="Sitrit Y."/>
            <person name="Splivallo R."/>
            <person name="Traeger S."/>
            <person name="Wang M."/>
            <person name="Zifcakova L."/>
            <person name="Wipf D."/>
            <person name="Zambonelli A."/>
            <person name="Paolocci F."/>
            <person name="Nowrousian M."/>
            <person name="Ottonello S."/>
            <person name="Baldrian P."/>
            <person name="Spatafora J.W."/>
            <person name="Henrissat B."/>
            <person name="Nagy L.G."/>
            <person name="Aury J.M."/>
            <person name="Wincker P."/>
            <person name="Grigoriev I.V."/>
            <person name="Bonfante P."/>
            <person name="Martin F.M."/>
        </authorList>
    </citation>
    <scope>NUCLEOTIDE SEQUENCE [LARGE SCALE GENOMIC DNA]</scope>
    <source>
        <strain evidence="3 4">ATCC MYA-4762</strain>
    </source>
</reference>
<feature type="domain" description="GST N-terminal" evidence="2">
    <location>
        <begin position="16"/>
        <end position="96"/>
    </location>
</feature>
<dbReference type="EMBL" id="ML121535">
    <property type="protein sequence ID" value="RPB26159.1"/>
    <property type="molecule type" value="Genomic_DNA"/>
</dbReference>
<organism evidence="3 4">
    <name type="scientific">Terfezia boudieri ATCC MYA-4762</name>
    <dbReference type="NCBI Taxonomy" id="1051890"/>
    <lineage>
        <taxon>Eukaryota</taxon>
        <taxon>Fungi</taxon>
        <taxon>Dikarya</taxon>
        <taxon>Ascomycota</taxon>
        <taxon>Pezizomycotina</taxon>
        <taxon>Pezizomycetes</taxon>
        <taxon>Pezizales</taxon>
        <taxon>Pezizaceae</taxon>
        <taxon>Terfezia</taxon>
    </lineage>
</organism>
<evidence type="ECO:0000313" key="4">
    <source>
        <dbReference type="Proteomes" id="UP000267821"/>
    </source>
</evidence>
<dbReference type="Gene3D" id="1.20.1050.10">
    <property type="match status" value="1"/>
</dbReference>
<dbReference type="SUPFAM" id="SSF52833">
    <property type="entry name" value="Thioredoxin-like"/>
    <property type="match status" value="1"/>
</dbReference>
<keyword evidence="4" id="KW-1185">Reference proteome</keyword>
<name>A0A3N4LX58_9PEZI</name>
<dbReference type="Gene3D" id="3.40.30.10">
    <property type="entry name" value="Glutaredoxin"/>
    <property type="match status" value="1"/>
</dbReference>
<dbReference type="InterPro" id="IPR036249">
    <property type="entry name" value="Thioredoxin-like_sf"/>
</dbReference>
<gene>
    <name evidence="3" type="ORF">L211DRAFT_866541</name>
</gene>
<accession>A0A3N4LX58</accession>
<dbReference type="AlphaFoldDB" id="A0A3N4LX58"/>
<dbReference type="InterPro" id="IPR004046">
    <property type="entry name" value="GST_C"/>
</dbReference>
<evidence type="ECO:0000259" key="1">
    <source>
        <dbReference type="Pfam" id="PF00043"/>
    </source>
</evidence>
<dbReference type="InterPro" id="IPR036282">
    <property type="entry name" value="Glutathione-S-Trfase_C_sf"/>
</dbReference>
<evidence type="ECO:0000313" key="3">
    <source>
        <dbReference type="EMBL" id="RPB26159.1"/>
    </source>
</evidence>
<dbReference type="OrthoDB" id="4951845at2759"/>
<evidence type="ECO:0000259" key="2">
    <source>
        <dbReference type="Pfam" id="PF13417"/>
    </source>
</evidence>
<dbReference type="SUPFAM" id="SSF47616">
    <property type="entry name" value="GST C-terminal domain-like"/>
    <property type="match status" value="1"/>
</dbReference>
<sequence length="444" mass="50027">MSATGTKLAAGSEYVLVGSEFSVFTAKVRAYLKWKSIPFKEMLGSDSVWKTVIQGMAKANQIPVLLIPQNSEPFGYKVIQDTKDIIDYIEKTHPASPANGVGLAAHPVVPVTPKRAFASMMFEMLADEWLVVQAMYWRWGPGIYEKQEKFLALDFGSVSSGGDDDFDKMLSLGAKRGSRFKGYCTGFGITTTTSPVLEKQFHRLLSLMTSHFRKYPYLLGNEITLADIAFIGSFACHLGRDPVPGYIIKSEAPLVNNWIERTMCHSQWASRDNVRFDENWKTLVHTYGSPKKGANPPSLGQDDTPESLLKIASFLLGEYMPILKDTLNRTTEYISKHTGLETALLELPRWIGTHKFKLHADGTEVEEDRAVQVHAAWMFQRVIDRTYKSAEQCQAADSWLDSVGGQELVSTWRRCVEDWQKAGWKVGRSQNRLIARRMRGRARL</sequence>